<comment type="caution">
    <text evidence="5">The sequence shown here is derived from an EMBL/GenBank/DDBJ whole genome shotgun (WGS) entry which is preliminary data.</text>
</comment>
<evidence type="ECO:0000313" key="6">
    <source>
        <dbReference type="Proteomes" id="UP000306740"/>
    </source>
</evidence>
<dbReference type="SUPFAM" id="SSF55073">
    <property type="entry name" value="Nucleotide cyclase"/>
    <property type="match status" value="1"/>
</dbReference>
<feature type="transmembrane region" description="Helical" evidence="1">
    <location>
        <begin position="206"/>
        <end position="225"/>
    </location>
</feature>
<dbReference type="Pfam" id="PF00563">
    <property type="entry name" value="EAL"/>
    <property type="match status" value="1"/>
</dbReference>
<dbReference type="Proteomes" id="UP000306740">
    <property type="component" value="Unassembled WGS sequence"/>
</dbReference>
<feature type="transmembrane region" description="Helical" evidence="1">
    <location>
        <begin position="180"/>
        <end position="200"/>
    </location>
</feature>
<dbReference type="FunFam" id="3.30.70.270:FF:000001">
    <property type="entry name" value="Diguanylate cyclase domain protein"/>
    <property type="match status" value="1"/>
</dbReference>
<dbReference type="SUPFAM" id="SSF141868">
    <property type="entry name" value="EAL domain-like"/>
    <property type="match status" value="1"/>
</dbReference>
<feature type="domain" description="EAL" evidence="2">
    <location>
        <begin position="522"/>
        <end position="778"/>
    </location>
</feature>
<dbReference type="InterPro" id="IPR001633">
    <property type="entry name" value="EAL_dom"/>
</dbReference>
<evidence type="ECO:0000256" key="1">
    <source>
        <dbReference type="SAM" id="Phobius"/>
    </source>
</evidence>
<sequence>MTRARRPTRTLLTAAVVVAACVVVAVAVVAVSERGWDIGPWWLLSLPAIVLASAAPLYLDRYDDWLVVGTESCVLVFLALTVDWPQALLLWAGGIVLAQAFGVHRTRRVFEPALSIASGGLAVAVVATLDDGRFGYAEVLTVLLAFTLVYVVEIGASVARVHSVAVPAGGALASRAVEVVTLYAVFVGVNAMGYVCVLLYRTESPWALLAVVPGLAIVLVAVKGVTRERETARRLNVLFQTATALHSASNETQVLAALDAGVRQLGKTPGSGLRTELPDPTDLRRLFISGDEVYWLVIQTKGGPPASTLRWAEALESIAQQAEEALSRMRMNRDLVANAQRDPLTKLSNRSVFLETVAAEMVSRDADDTGRTCAILFCDLDGFKKVNDQFGHASGDGALIEVARRLSAELAPDVHLARLGGDEFAILVSSTEGEQALEERARDVAETVREIVSRPLQVDSRAIDITVSIGVATAAGPSGQASVDDAADLLRNADIAMYAAKRAGRDRVVVYSASMGVERVRSLELVDRLRRAVDEHRLRVVYQPIVSALDQSLLAVEALARWTEDGEVISPAEFIPLAEDANLIEPIGTLVLDQVCDDRAQLDRALAPDTAIAVNLSAPQLGSAAFVAAVQRAVDALAPHPLTLEITETGWISEELIASRVMERLLERGVSFAVDDFGVGFSSLQRLRRLPVQLLKLDRFFSQEIDSDPQSAAVLASMLEMAAALNLRTVVEGIERQSQVEAIRASAPGDGSALAFQGYYFGGPMSPATLVRWEAQRSRTASLRRR</sequence>
<dbReference type="SMART" id="SM00267">
    <property type="entry name" value="GGDEF"/>
    <property type="match status" value="1"/>
</dbReference>
<dbReference type="InterPro" id="IPR000160">
    <property type="entry name" value="GGDEF_dom"/>
</dbReference>
<feature type="transmembrane region" description="Helical" evidence="1">
    <location>
        <begin position="12"/>
        <end position="32"/>
    </location>
</feature>
<reference evidence="5 6" key="1">
    <citation type="submission" date="2019-05" db="EMBL/GenBank/DDBJ databases">
        <title>Mumia sp. nov., isolated from the intestinal contents of plateau pika (Ochotona curzoniae) in the Qinghai-Tibet plateau of China.</title>
        <authorList>
            <person name="Tian Z."/>
        </authorList>
    </citation>
    <scope>NUCLEOTIDE SEQUENCE [LARGE SCALE GENOMIC DNA]</scope>
    <source>
        <strain evidence="6">527</strain>
        <strain evidence="5">Z527</strain>
    </source>
</reference>
<evidence type="ECO:0000259" key="3">
    <source>
        <dbReference type="PROSITE" id="PS50887"/>
    </source>
</evidence>
<dbReference type="Gene3D" id="3.20.20.450">
    <property type="entry name" value="EAL domain"/>
    <property type="match status" value="1"/>
</dbReference>
<keyword evidence="1" id="KW-0472">Membrane</keyword>
<dbReference type="CDD" id="cd01948">
    <property type="entry name" value="EAL"/>
    <property type="match status" value="1"/>
</dbReference>
<evidence type="ECO:0000259" key="2">
    <source>
        <dbReference type="PROSITE" id="PS50883"/>
    </source>
</evidence>
<evidence type="ECO:0000313" key="4">
    <source>
        <dbReference type="EMBL" id="TNC42831.1"/>
    </source>
</evidence>
<dbReference type="PANTHER" id="PTHR44757:SF2">
    <property type="entry name" value="BIOFILM ARCHITECTURE MAINTENANCE PROTEIN MBAA"/>
    <property type="match status" value="1"/>
</dbReference>
<organism evidence="5 6">
    <name type="scientific">Mumia zhuanghuii</name>
    <dbReference type="NCBI Taxonomy" id="2585211"/>
    <lineage>
        <taxon>Bacteria</taxon>
        <taxon>Bacillati</taxon>
        <taxon>Actinomycetota</taxon>
        <taxon>Actinomycetes</taxon>
        <taxon>Propionibacteriales</taxon>
        <taxon>Nocardioidaceae</taxon>
        <taxon>Mumia</taxon>
    </lineage>
</organism>
<keyword evidence="1" id="KW-1133">Transmembrane helix</keyword>
<dbReference type="PROSITE" id="PS50883">
    <property type="entry name" value="EAL"/>
    <property type="match status" value="1"/>
</dbReference>
<name>A0A5C4MN39_9ACTN</name>
<dbReference type="PROSITE" id="PS50887">
    <property type="entry name" value="GGDEF"/>
    <property type="match status" value="1"/>
</dbReference>
<dbReference type="InterPro" id="IPR035919">
    <property type="entry name" value="EAL_sf"/>
</dbReference>
<dbReference type="InterPro" id="IPR052155">
    <property type="entry name" value="Biofilm_reg_signaling"/>
</dbReference>
<feature type="domain" description="GGDEF" evidence="3">
    <location>
        <begin position="371"/>
        <end position="513"/>
    </location>
</feature>
<dbReference type="Gene3D" id="3.30.70.270">
    <property type="match status" value="1"/>
</dbReference>
<feature type="transmembrane region" description="Helical" evidence="1">
    <location>
        <begin position="113"/>
        <end position="129"/>
    </location>
</feature>
<dbReference type="InterPro" id="IPR043128">
    <property type="entry name" value="Rev_trsase/Diguanyl_cyclase"/>
</dbReference>
<keyword evidence="1" id="KW-0812">Transmembrane</keyword>
<accession>A0A5C4MN39</accession>
<dbReference type="CDD" id="cd01949">
    <property type="entry name" value="GGDEF"/>
    <property type="match status" value="1"/>
</dbReference>
<feature type="transmembrane region" description="Helical" evidence="1">
    <location>
        <begin position="38"/>
        <end position="58"/>
    </location>
</feature>
<dbReference type="SMART" id="SM00052">
    <property type="entry name" value="EAL"/>
    <property type="match status" value="1"/>
</dbReference>
<feature type="transmembrane region" description="Helical" evidence="1">
    <location>
        <begin position="135"/>
        <end position="159"/>
    </location>
</feature>
<dbReference type="InterPro" id="IPR029787">
    <property type="entry name" value="Nucleotide_cyclase"/>
</dbReference>
<dbReference type="AlphaFoldDB" id="A0A5C4MN39"/>
<dbReference type="EMBL" id="VDFR01000062">
    <property type="protein sequence ID" value="TNC46060.1"/>
    <property type="molecule type" value="Genomic_DNA"/>
</dbReference>
<proteinExistence type="predicted"/>
<dbReference type="PROSITE" id="PS51257">
    <property type="entry name" value="PROKAR_LIPOPROTEIN"/>
    <property type="match status" value="1"/>
</dbReference>
<dbReference type="RefSeq" id="WP_139087968.1">
    <property type="nucleotide sequence ID" value="NZ_VDFR01000062.1"/>
</dbReference>
<dbReference type="OrthoDB" id="23692at2"/>
<dbReference type="PANTHER" id="PTHR44757">
    <property type="entry name" value="DIGUANYLATE CYCLASE DGCP"/>
    <property type="match status" value="1"/>
</dbReference>
<dbReference type="Pfam" id="PF00990">
    <property type="entry name" value="GGDEF"/>
    <property type="match status" value="1"/>
</dbReference>
<gene>
    <name evidence="5" type="ORF">FHE65_14015</name>
    <name evidence="4" type="ORF">FHE65_20275</name>
</gene>
<dbReference type="NCBIfam" id="TIGR00254">
    <property type="entry name" value="GGDEF"/>
    <property type="match status" value="1"/>
</dbReference>
<evidence type="ECO:0000313" key="5">
    <source>
        <dbReference type="EMBL" id="TNC46060.1"/>
    </source>
</evidence>
<protein>
    <submittedName>
        <fullName evidence="5">Bifunctional diguanylate cyclase/phosphodiesterase</fullName>
    </submittedName>
</protein>
<dbReference type="EMBL" id="VDFR01000091">
    <property type="protein sequence ID" value="TNC42831.1"/>
    <property type="molecule type" value="Genomic_DNA"/>
</dbReference>